<organism evidence="2 3">
    <name type="scientific">Thioalkalicoccus limnaeus</name>
    <dbReference type="NCBI Taxonomy" id="120681"/>
    <lineage>
        <taxon>Bacteria</taxon>
        <taxon>Pseudomonadati</taxon>
        <taxon>Pseudomonadota</taxon>
        <taxon>Gammaproteobacteria</taxon>
        <taxon>Chromatiales</taxon>
        <taxon>Chromatiaceae</taxon>
        <taxon>Thioalkalicoccus</taxon>
    </lineage>
</organism>
<gene>
    <name evidence="2" type="ORF">ABC977_04840</name>
</gene>
<accession>A0ABV4BB79</accession>
<keyword evidence="3" id="KW-1185">Reference proteome</keyword>
<dbReference type="EMBL" id="JBDKXB010000004">
    <property type="protein sequence ID" value="MEY6431732.1"/>
    <property type="molecule type" value="Genomic_DNA"/>
</dbReference>
<protein>
    <submittedName>
        <fullName evidence="2">Uncharacterized protein</fullName>
    </submittedName>
</protein>
<reference evidence="2 3" key="1">
    <citation type="submission" date="2024-05" db="EMBL/GenBank/DDBJ databases">
        <title>Genome Sequence and Characterization of the New Strain Purple Sulfur Bacterium of Genus Thioalkalicoccus.</title>
        <authorList>
            <person name="Bryantseva I.A."/>
            <person name="Kyndt J.A."/>
            <person name="Imhoff J.F."/>
        </authorList>
    </citation>
    <scope>NUCLEOTIDE SEQUENCE [LARGE SCALE GENOMIC DNA]</scope>
    <source>
        <strain evidence="2 3">Um2</strain>
    </source>
</reference>
<evidence type="ECO:0000313" key="2">
    <source>
        <dbReference type="EMBL" id="MEY6431732.1"/>
    </source>
</evidence>
<feature type="transmembrane region" description="Helical" evidence="1">
    <location>
        <begin position="142"/>
        <end position="161"/>
    </location>
</feature>
<evidence type="ECO:0000313" key="3">
    <source>
        <dbReference type="Proteomes" id="UP001564408"/>
    </source>
</evidence>
<dbReference type="RefSeq" id="WP_369666115.1">
    <property type="nucleotide sequence ID" value="NZ_JBDKXB010000004.1"/>
</dbReference>
<keyword evidence="1" id="KW-0812">Transmembrane</keyword>
<feature type="transmembrane region" description="Helical" evidence="1">
    <location>
        <begin position="99"/>
        <end position="130"/>
    </location>
</feature>
<name>A0ABV4BB79_9GAMM</name>
<proteinExistence type="predicted"/>
<feature type="transmembrane region" description="Helical" evidence="1">
    <location>
        <begin position="12"/>
        <end position="32"/>
    </location>
</feature>
<evidence type="ECO:0000256" key="1">
    <source>
        <dbReference type="SAM" id="Phobius"/>
    </source>
</evidence>
<sequence>MRALLFKEWIKLRPWLALLVVGHLTFAVWFFLSMRQEFRVEHAEIIFHQASRIGRLFYDDLRYVPLVTGALLGVAQFLPEVSRGRLRLAMHLPVPLGALMAGHLALGLAALLVLLAFDLGALAVTVGVFFPAPFVASAVATALPWMLAGVAAYLGAALVLLEPVRWRQALNLVVVGGVIWLCHLSNAYGAYDLALPGLVLLTVLIAPAALLAAARFRDGAVS</sequence>
<comment type="caution">
    <text evidence="2">The sequence shown here is derived from an EMBL/GenBank/DDBJ whole genome shotgun (WGS) entry which is preliminary data.</text>
</comment>
<feature type="transmembrane region" description="Helical" evidence="1">
    <location>
        <begin position="194"/>
        <end position="214"/>
    </location>
</feature>
<feature type="transmembrane region" description="Helical" evidence="1">
    <location>
        <begin position="168"/>
        <end position="188"/>
    </location>
</feature>
<keyword evidence="1" id="KW-1133">Transmembrane helix</keyword>
<dbReference type="Proteomes" id="UP001564408">
    <property type="component" value="Unassembled WGS sequence"/>
</dbReference>
<keyword evidence="1" id="KW-0472">Membrane</keyword>